<dbReference type="SUPFAM" id="SSF47923">
    <property type="entry name" value="Ypt/Rab-GAP domain of gyp1p"/>
    <property type="match status" value="2"/>
</dbReference>
<accession>A0A1V9ZMH4</accession>
<dbReference type="PROSITE" id="PS50086">
    <property type="entry name" value="TBC_RABGAP"/>
    <property type="match status" value="1"/>
</dbReference>
<name>A0A1V9ZMH4_ACHHY</name>
<comment type="caution">
    <text evidence="3">The sequence shown here is derived from an EMBL/GenBank/DDBJ whole genome shotgun (WGS) entry which is preliminary data.</text>
</comment>
<evidence type="ECO:0000313" key="4">
    <source>
        <dbReference type="Proteomes" id="UP000243579"/>
    </source>
</evidence>
<gene>
    <name evidence="3" type="ORF">ACHHYP_07211</name>
</gene>
<dbReference type="OrthoDB" id="294251at2759"/>
<dbReference type="PANTHER" id="PTHR47219:SF20">
    <property type="entry name" value="TBC1 DOMAIN FAMILY MEMBER 2B"/>
    <property type="match status" value="1"/>
</dbReference>
<dbReference type="SMART" id="SM00164">
    <property type="entry name" value="TBC"/>
    <property type="match status" value="1"/>
</dbReference>
<organism evidence="3 4">
    <name type="scientific">Achlya hypogyna</name>
    <name type="common">Oomycete</name>
    <name type="synonym">Protoachlya hypogyna</name>
    <dbReference type="NCBI Taxonomy" id="1202772"/>
    <lineage>
        <taxon>Eukaryota</taxon>
        <taxon>Sar</taxon>
        <taxon>Stramenopiles</taxon>
        <taxon>Oomycota</taxon>
        <taxon>Saprolegniomycetes</taxon>
        <taxon>Saprolegniales</taxon>
        <taxon>Achlyaceae</taxon>
        <taxon>Achlya</taxon>
    </lineage>
</organism>
<dbReference type="Gene3D" id="1.10.8.270">
    <property type="entry name" value="putative rabgap domain of human tbc1 domain family member 14 like domains"/>
    <property type="match status" value="1"/>
</dbReference>
<evidence type="ECO:0000256" key="1">
    <source>
        <dbReference type="SAM" id="MobiDB-lite"/>
    </source>
</evidence>
<feature type="region of interest" description="Disordered" evidence="1">
    <location>
        <begin position="1"/>
        <end position="51"/>
    </location>
</feature>
<dbReference type="EMBL" id="JNBR01000073">
    <property type="protein sequence ID" value="OQR99188.1"/>
    <property type="molecule type" value="Genomic_DNA"/>
</dbReference>
<evidence type="ECO:0000259" key="2">
    <source>
        <dbReference type="PROSITE" id="PS50086"/>
    </source>
</evidence>
<protein>
    <submittedName>
        <fullName evidence="3">GTPase activating protein (Predicted)</fullName>
    </submittedName>
</protein>
<keyword evidence="4" id="KW-1185">Reference proteome</keyword>
<evidence type="ECO:0000313" key="3">
    <source>
        <dbReference type="EMBL" id="OQR99188.1"/>
    </source>
</evidence>
<sequence>MVESATPRLSNDGAPRRRSMKDPSEIRPAPRRSIKDPNEAFPAPLQPNRLPGRASFAQAMIPEIERSRSGEVLTEDLARLCSVENRELRYGDIVELHAVSAFDTTIKDSAVGFMRWSPSSDIKHLQHVLVVPPVDPALFTVARFVLMPTHQDSRTKLGKTTLRYNQEVVLELSAQTAADCTNTRPPRTKYSLNNKTPMSNIVISAQPRLPKSAADAPPTTVPTKGELHVVFRKDGAYPNMPVQNWDAQVTLHVVNSNRNRTTLNNNVVQYALDTGTQGAYLCCEQKKSIFGFASARPSTKPVAFRIAKVQTFADTGFLTSPHKPTPPRVAVEAEYGFNRERWLQQSGAAAKASSYPSSHYANLHHHSYASKAKDVNIQQIDRDIERTMLYDTASVEQRRLGLATASCRPGNIPMLRRVLVAASWHLTSVGYCQSMDILCAFLLQYFEEEDAFWMLVTLVEDILPGYYTPKLEGIQVDQLVFQQLVQECLPHLSAHLESFHAGVSLLCFHWFLCLYVNVLSTNVTELVWSALFASGPHALFEMGLRILAIAEQELLACDNSVELLETLQDVAVQINASLCLDTYDGSIVRREGKDGLALSPIPSPSPLARLGVQKHISVVRKAFEFNVSAPFIEALRSHYAALQNDNMPEPASIAGLRLEVEESQWPRPQSTRLAAVQSSVESFTRLLPVEALAQPALAPSLDSPQRTKKGRNFELNLPRTLKAASAPDVRIKSRAQSMPEMLPRSPSNASFHLRDLKTLHTSILATLLEDQKNRWRWERQNAKLDWVGYSALSGAILEGSKKGNVAHVSLREERLDAYFTEATDVLVDLVQMVEQCEVTGRVSRVRRVRGLDDTSVYDVPLEVQTIQRVWGQCAAQSQQAWDLGAVRNMLLALVQTNDTILLRDIVIGLAIACEGPPKDRLEFVLGLFDCHPQRETNVIEDQVMQEIIRAIYNFCYDANVHEKTLRFHCFLVTFVDLSAVQLSLSFRTILDLLALHFQLIHRLSYRKL</sequence>
<dbReference type="PANTHER" id="PTHR47219">
    <property type="entry name" value="RAB GTPASE-ACTIVATING PROTEIN 1-LIKE"/>
    <property type="match status" value="1"/>
</dbReference>
<dbReference type="InterPro" id="IPR000195">
    <property type="entry name" value="Rab-GAP-TBC_dom"/>
</dbReference>
<proteinExistence type="predicted"/>
<dbReference type="Proteomes" id="UP000243579">
    <property type="component" value="Unassembled WGS sequence"/>
</dbReference>
<feature type="domain" description="Rab-GAP TBC" evidence="2">
    <location>
        <begin position="332"/>
        <end position="535"/>
    </location>
</feature>
<dbReference type="Gene3D" id="1.10.472.80">
    <property type="entry name" value="Ypt/Rab-GAP domain of gyp1p, domain 3"/>
    <property type="match status" value="1"/>
</dbReference>
<dbReference type="AlphaFoldDB" id="A0A1V9ZMH4"/>
<reference evidence="3 4" key="1">
    <citation type="journal article" date="2014" name="Genome Biol. Evol.">
        <title>The secreted proteins of Achlya hypogyna and Thraustotheca clavata identify the ancestral oomycete secretome and reveal gene acquisitions by horizontal gene transfer.</title>
        <authorList>
            <person name="Misner I."/>
            <person name="Blouin N."/>
            <person name="Leonard G."/>
            <person name="Richards T.A."/>
            <person name="Lane C.E."/>
        </authorList>
    </citation>
    <scope>NUCLEOTIDE SEQUENCE [LARGE SCALE GENOMIC DNA]</scope>
    <source>
        <strain evidence="3 4">ATCC 48635</strain>
    </source>
</reference>
<dbReference type="InterPro" id="IPR050302">
    <property type="entry name" value="Rab_GAP_TBC_domain"/>
</dbReference>
<dbReference type="STRING" id="1202772.A0A1V9ZMH4"/>
<dbReference type="InterPro" id="IPR035969">
    <property type="entry name" value="Rab-GAP_TBC_sf"/>
</dbReference>
<dbReference type="Pfam" id="PF00566">
    <property type="entry name" value="RabGAP-TBC"/>
    <property type="match status" value="1"/>
</dbReference>
<dbReference type="GO" id="GO:0005096">
    <property type="term" value="F:GTPase activator activity"/>
    <property type="evidence" value="ECO:0007669"/>
    <property type="project" value="TreeGrafter"/>
</dbReference>
<dbReference type="GO" id="GO:0031267">
    <property type="term" value="F:small GTPase binding"/>
    <property type="evidence" value="ECO:0007669"/>
    <property type="project" value="TreeGrafter"/>
</dbReference>